<dbReference type="InterPro" id="IPR006235">
    <property type="entry name" value="OAc-hSer/O-AcSer_sulfhydrylase"/>
</dbReference>
<dbReference type="STRING" id="276.THFILI_07105"/>
<dbReference type="FunFam" id="3.40.640.10:FF:000046">
    <property type="entry name" value="Cystathionine gamma-lyase"/>
    <property type="match status" value="1"/>
</dbReference>
<dbReference type="PATRIC" id="fig|276.5.peg.395"/>
<dbReference type="GO" id="GO:0006535">
    <property type="term" value="P:cysteine biosynthetic process from serine"/>
    <property type="evidence" value="ECO:0007669"/>
    <property type="project" value="TreeGrafter"/>
</dbReference>
<reference evidence="7 8" key="1">
    <citation type="journal article" date="2015" name="Genome Announc.">
        <title>Draft Genome Sequence of the Thermophile Thermus filiformis ATCC 43280, Producer of Carotenoid-(Di)glucoside-Branched Fatty Acid (Di)esters and Source of Hyperthermostable Enzymes of Biotechnological Interest.</title>
        <authorList>
            <person name="Mandelli F."/>
            <person name="Oliveira Ramires B."/>
            <person name="Couger M.B."/>
            <person name="Paixao D.A."/>
            <person name="Camilo C.M."/>
            <person name="Polikarpov I."/>
            <person name="Prade R."/>
            <person name="Riano-Pachon D.M."/>
            <person name="Squina F.M."/>
        </authorList>
    </citation>
    <scope>NUCLEOTIDE SEQUENCE [LARGE SCALE GENOMIC DNA]</scope>
    <source>
        <strain evidence="7 8">ATCC 43280</strain>
    </source>
</reference>
<evidence type="ECO:0000313" key="8">
    <source>
        <dbReference type="Proteomes" id="UP000030364"/>
    </source>
</evidence>
<dbReference type="InterPro" id="IPR015422">
    <property type="entry name" value="PyrdxlP-dep_Trfase_small"/>
</dbReference>
<keyword evidence="8" id="KW-1185">Reference proteome</keyword>
<evidence type="ECO:0000313" key="7">
    <source>
        <dbReference type="EMBL" id="KGQ22775.1"/>
    </source>
</evidence>
<evidence type="ECO:0000256" key="5">
    <source>
        <dbReference type="PIRSR" id="PIRSR001434-2"/>
    </source>
</evidence>
<evidence type="ECO:0000256" key="3">
    <source>
        <dbReference type="ARBA" id="ARBA00022679"/>
    </source>
</evidence>
<dbReference type="PIRSF" id="PIRSF001434">
    <property type="entry name" value="CGS"/>
    <property type="match status" value="1"/>
</dbReference>
<dbReference type="CDD" id="cd00614">
    <property type="entry name" value="CGS_like"/>
    <property type="match status" value="1"/>
</dbReference>
<dbReference type="PANTHER" id="PTHR43797:SF2">
    <property type="entry name" value="HOMOCYSTEINE_CYSTEINE SYNTHASE"/>
    <property type="match status" value="1"/>
</dbReference>
<dbReference type="PANTHER" id="PTHR43797">
    <property type="entry name" value="HOMOCYSTEINE/CYSTEINE SYNTHASE"/>
    <property type="match status" value="1"/>
</dbReference>
<dbReference type="AlphaFoldDB" id="A0A0A2WWX0"/>
<proteinExistence type="inferred from homology"/>
<dbReference type="Gene3D" id="3.90.1150.10">
    <property type="entry name" value="Aspartate Aminotransferase, domain 1"/>
    <property type="match status" value="1"/>
</dbReference>
<dbReference type="GO" id="GO:0071269">
    <property type="term" value="P:L-homocysteine biosynthetic process"/>
    <property type="evidence" value="ECO:0007669"/>
    <property type="project" value="TreeGrafter"/>
</dbReference>
<dbReference type="GO" id="GO:0004124">
    <property type="term" value="F:cysteine synthase activity"/>
    <property type="evidence" value="ECO:0007669"/>
    <property type="project" value="TreeGrafter"/>
</dbReference>
<dbReference type="GO" id="GO:0005737">
    <property type="term" value="C:cytoplasm"/>
    <property type="evidence" value="ECO:0007669"/>
    <property type="project" value="TreeGrafter"/>
</dbReference>
<keyword evidence="4 5" id="KW-0663">Pyridoxal phosphate</keyword>
<comment type="caution">
    <text evidence="7">The sequence shown here is derived from an EMBL/GenBank/DDBJ whole genome shotgun (WGS) entry which is preliminary data.</text>
</comment>
<dbReference type="Pfam" id="PF01053">
    <property type="entry name" value="Cys_Met_Meta_PP"/>
    <property type="match status" value="1"/>
</dbReference>
<feature type="modified residue" description="N6-(pyridoxal phosphate)lysine" evidence="5">
    <location>
        <position position="202"/>
    </location>
</feature>
<dbReference type="SUPFAM" id="SSF53383">
    <property type="entry name" value="PLP-dependent transferases"/>
    <property type="match status" value="1"/>
</dbReference>
<dbReference type="GO" id="GO:0003961">
    <property type="term" value="F:O-acetylhomoserine aminocarboxypropyltransferase activity"/>
    <property type="evidence" value="ECO:0007669"/>
    <property type="project" value="TreeGrafter"/>
</dbReference>
<name>A0A0A2WWX0_THEFI</name>
<keyword evidence="3" id="KW-0808">Transferase</keyword>
<evidence type="ECO:0000256" key="1">
    <source>
        <dbReference type="ARBA" id="ARBA00001933"/>
    </source>
</evidence>
<organism evidence="7 8">
    <name type="scientific">Thermus filiformis</name>
    <dbReference type="NCBI Taxonomy" id="276"/>
    <lineage>
        <taxon>Bacteria</taxon>
        <taxon>Thermotogati</taxon>
        <taxon>Deinococcota</taxon>
        <taxon>Deinococci</taxon>
        <taxon>Thermales</taxon>
        <taxon>Thermaceae</taxon>
        <taxon>Thermus</taxon>
    </lineage>
</organism>
<dbReference type="InterPro" id="IPR000277">
    <property type="entry name" value="Cys/Met-Metab_PyrdxlP-dep_enz"/>
</dbReference>
<dbReference type="Proteomes" id="UP000030364">
    <property type="component" value="Unassembled WGS sequence"/>
</dbReference>
<protein>
    <submittedName>
        <fullName evidence="7">Cysteine synthase</fullName>
    </submittedName>
</protein>
<dbReference type="RefSeq" id="WP_038061371.1">
    <property type="nucleotide sequence ID" value="NZ_JPSL02000039.1"/>
</dbReference>
<dbReference type="Gene3D" id="3.40.640.10">
    <property type="entry name" value="Type I PLP-dependent aspartate aminotransferase-like (Major domain)"/>
    <property type="match status" value="1"/>
</dbReference>
<comment type="similarity">
    <text evidence="2 6">Belongs to the trans-sulfuration enzymes family.</text>
</comment>
<dbReference type="GO" id="GO:0019346">
    <property type="term" value="P:transsulfuration"/>
    <property type="evidence" value="ECO:0007669"/>
    <property type="project" value="InterPro"/>
</dbReference>
<dbReference type="InterPro" id="IPR015424">
    <property type="entry name" value="PyrdxlP-dep_Trfase"/>
</dbReference>
<comment type="cofactor">
    <cofactor evidence="1 6">
        <name>pyridoxal 5'-phosphate</name>
        <dbReference type="ChEBI" id="CHEBI:597326"/>
    </cofactor>
</comment>
<dbReference type="OrthoDB" id="9780685at2"/>
<sequence length="412" mass="43965">MEYETLAVLAGLPEDDPYRAVGLPVYGVAAYGFRGLEEGRRRFEEGGYTYSRLKNPTNRALERRLAALEGASDAAVFASGQAATLAALLALVHSGDEVVASEGLFGQTVGLFNQVLGLMGVRVRYAPPERAAFEALIGERTRALFVETVANPALTVPDFAGLAALAEERGVALVVDNTFGAAGAYAQPLALGAHVVVESLTKWASGHGSVLGGAVLARGTDLWRAYPQFTEPDAQGRVPWEVFGEGCYLERVRQLGLSLMGMALSPFNAYLLFQGLETVALRARAMEGTALALARFLQAHPKVQGVRYPGLPDDPAHERAARYLKGFGSILTLELGSLEAASRFLEAVPLLQAPNVGDARTLLVHPWTTTHGRLPEEARLRAGVTPGLVRVSVGLEHPQDLLSAFQKGLEAV</sequence>
<dbReference type="InterPro" id="IPR015421">
    <property type="entry name" value="PyrdxlP-dep_Trfase_major"/>
</dbReference>
<accession>A0A0A2WWX0</accession>
<evidence type="ECO:0000256" key="4">
    <source>
        <dbReference type="ARBA" id="ARBA00022898"/>
    </source>
</evidence>
<dbReference type="GO" id="GO:0030170">
    <property type="term" value="F:pyridoxal phosphate binding"/>
    <property type="evidence" value="ECO:0007669"/>
    <property type="project" value="InterPro"/>
</dbReference>
<evidence type="ECO:0000256" key="2">
    <source>
        <dbReference type="ARBA" id="ARBA00009077"/>
    </source>
</evidence>
<dbReference type="EMBL" id="JPSL02000039">
    <property type="protein sequence ID" value="KGQ22775.1"/>
    <property type="molecule type" value="Genomic_DNA"/>
</dbReference>
<gene>
    <name evidence="7" type="ORF">THFILI_07105</name>
</gene>
<evidence type="ECO:0000256" key="6">
    <source>
        <dbReference type="RuleBase" id="RU362118"/>
    </source>
</evidence>